<organism evidence="4 5">
    <name type="scientific">Ceratodon purpureus</name>
    <name type="common">Fire moss</name>
    <name type="synonym">Dicranum purpureum</name>
    <dbReference type="NCBI Taxonomy" id="3225"/>
    <lineage>
        <taxon>Eukaryota</taxon>
        <taxon>Viridiplantae</taxon>
        <taxon>Streptophyta</taxon>
        <taxon>Embryophyta</taxon>
        <taxon>Bryophyta</taxon>
        <taxon>Bryophytina</taxon>
        <taxon>Bryopsida</taxon>
        <taxon>Dicranidae</taxon>
        <taxon>Pseudoditrichales</taxon>
        <taxon>Ditrichaceae</taxon>
        <taxon>Ceratodon</taxon>
    </lineage>
</organism>
<protein>
    <submittedName>
        <fullName evidence="4">Uncharacterized protein</fullName>
    </submittedName>
</protein>
<feature type="region of interest" description="Disordered" evidence="3">
    <location>
        <begin position="1"/>
        <end position="26"/>
    </location>
</feature>
<proteinExistence type="predicted"/>
<dbReference type="GO" id="GO:0008168">
    <property type="term" value="F:methyltransferase activity"/>
    <property type="evidence" value="ECO:0007669"/>
    <property type="project" value="InterPro"/>
</dbReference>
<accession>A0A8T0JC63</accession>
<dbReference type="PANTHER" id="PTHR31009">
    <property type="entry name" value="S-ADENOSYL-L-METHIONINE:CARBOXYL METHYLTRANSFERASE FAMILY PROTEIN"/>
    <property type="match status" value="1"/>
</dbReference>
<dbReference type="InterPro" id="IPR042086">
    <property type="entry name" value="MeTrfase_capping"/>
</dbReference>
<evidence type="ECO:0000256" key="3">
    <source>
        <dbReference type="SAM" id="MobiDB-lite"/>
    </source>
</evidence>
<gene>
    <name evidence="4" type="ORF">KC19_1G334900</name>
</gene>
<evidence type="ECO:0000256" key="1">
    <source>
        <dbReference type="ARBA" id="ARBA00022723"/>
    </source>
</evidence>
<name>A0A8T0JC63_CERPU</name>
<dbReference type="OrthoDB" id="1523883at2759"/>
<keyword evidence="1" id="KW-0479">Metal-binding</keyword>
<dbReference type="Gene3D" id="1.10.1200.270">
    <property type="entry name" value="Methyltransferase, alpha-helical capping domain"/>
    <property type="match status" value="1"/>
</dbReference>
<dbReference type="AlphaFoldDB" id="A0A8T0JC63"/>
<dbReference type="Proteomes" id="UP000822688">
    <property type="component" value="Chromosome 1"/>
</dbReference>
<dbReference type="SUPFAM" id="SSF53335">
    <property type="entry name" value="S-adenosyl-L-methionine-dependent methyltransferases"/>
    <property type="match status" value="1"/>
</dbReference>
<keyword evidence="2" id="KW-0460">Magnesium</keyword>
<comment type="caution">
    <text evidence="4">The sequence shown here is derived from an EMBL/GenBank/DDBJ whole genome shotgun (WGS) entry which is preliminary data.</text>
</comment>
<dbReference type="Gene3D" id="3.40.50.150">
    <property type="entry name" value="Vaccinia Virus protein VP39"/>
    <property type="match status" value="1"/>
</dbReference>
<dbReference type="Pfam" id="PF03492">
    <property type="entry name" value="Methyltransf_7"/>
    <property type="match status" value="1"/>
</dbReference>
<keyword evidence="5" id="KW-1185">Reference proteome</keyword>
<dbReference type="InterPro" id="IPR005299">
    <property type="entry name" value="MeTrfase_7"/>
</dbReference>
<reference evidence="4" key="1">
    <citation type="submission" date="2020-06" db="EMBL/GenBank/DDBJ databases">
        <title>WGS assembly of Ceratodon purpureus strain R40.</title>
        <authorList>
            <person name="Carey S.B."/>
            <person name="Jenkins J."/>
            <person name="Shu S."/>
            <person name="Lovell J.T."/>
            <person name="Sreedasyam A."/>
            <person name="Maumus F."/>
            <person name="Tiley G.P."/>
            <person name="Fernandez-Pozo N."/>
            <person name="Barry K."/>
            <person name="Chen C."/>
            <person name="Wang M."/>
            <person name="Lipzen A."/>
            <person name="Daum C."/>
            <person name="Saski C.A."/>
            <person name="Payton A.C."/>
            <person name="Mcbreen J.C."/>
            <person name="Conrad R.E."/>
            <person name="Kollar L.M."/>
            <person name="Olsson S."/>
            <person name="Huttunen S."/>
            <person name="Landis J.B."/>
            <person name="Wickett N.J."/>
            <person name="Johnson M.G."/>
            <person name="Rensing S.A."/>
            <person name="Grimwood J."/>
            <person name="Schmutz J."/>
            <person name="Mcdaniel S.F."/>
        </authorList>
    </citation>
    <scope>NUCLEOTIDE SEQUENCE</scope>
    <source>
        <strain evidence="4">R40</strain>
    </source>
</reference>
<evidence type="ECO:0000313" key="5">
    <source>
        <dbReference type="Proteomes" id="UP000822688"/>
    </source>
</evidence>
<dbReference type="InterPro" id="IPR029063">
    <property type="entry name" value="SAM-dependent_MTases_sf"/>
</dbReference>
<evidence type="ECO:0000313" key="4">
    <source>
        <dbReference type="EMBL" id="KAG0593500.1"/>
    </source>
</evidence>
<sequence length="403" mass="44705">MQGSSGVAQPVTMAEDNPRPLKFSSRGVGFGMETGDGEASYARNSATVQGGMLRDTGHHLTQAVHLMSLPFESQPIRIADFGCSVGANTLSWADLTTQSVLESYRTKASLATNSIPEIQYFFCDIPSNDFNTLFRDLDSKGETRPFFSAAVAGSFHDRLFPKGSLHIAISTWSVQWMSKIPEAVRDVSSPAYNKGRVWVDGGSPVVAEAYAQVHRQDLLSFFAHRAYELAPGGLLFVTCPCRAEPGRPEAQTRGEFQKASPFSGMLEDSWAELVAEGVIEPQERDSFNIPLFHTSMEEIEEAVNKTGAYEIKQLEIRRDHRYLAPGSPQEHYFKANPASFGKLVKNMVRAVYNPLVEAHLDPPRALKLWERFEHNNTVYVQQTQNVSLSLPGTNFALVLLTRK</sequence>
<dbReference type="EMBL" id="CM026421">
    <property type="protein sequence ID" value="KAG0593500.1"/>
    <property type="molecule type" value="Genomic_DNA"/>
</dbReference>
<dbReference type="GO" id="GO:0046872">
    <property type="term" value="F:metal ion binding"/>
    <property type="evidence" value="ECO:0007669"/>
    <property type="project" value="UniProtKB-KW"/>
</dbReference>
<evidence type="ECO:0000256" key="2">
    <source>
        <dbReference type="ARBA" id="ARBA00022842"/>
    </source>
</evidence>